<feature type="compositionally biased region" description="Basic and acidic residues" evidence="1">
    <location>
        <begin position="24"/>
        <end position="33"/>
    </location>
</feature>
<feature type="region of interest" description="Disordered" evidence="1">
    <location>
        <begin position="1"/>
        <end position="61"/>
    </location>
</feature>
<protein>
    <submittedName>
        <fullName evidence="2">Uncharacterized protein</fullName>
    </submittedName>
</protein>
<accession>A0ABQ3JXL3</accession>
<evidence type="ECO:0000313" key="3">
    <source>
        <dbReference type="Proteomes" id="UP000632154"/>
    </source>
</evidence>
<dbReference type="EMBL" id="BNAL01000001">
    <property type="protein sequence ID" value="GHF93226.1"/>
    <property type="molecule type" value="Genomic_DNA"/>
</dbReference>
<name>A0ABQ3JXL3_9DEIO</name>
<gene>
    <name evidence="2" type="ORF">GCM10017783_01430</name>
</gene>
<evidence type="ECO:0000313" key="2">
    <source>
        <dbReference type="EMBL" id="GHF93226.1"/>
    </source>
</evidence>
<keyword evidence="3" id="KW-1185">Reference proteome</keyword>
<organism evidence="2 3">
    <name type="scientific">Deinococcus piscis</name>
    <dbReference type="NCBI Taxonomy" id="394230"/>
    <lineage>
        <taxon>Bacteria</taxon>
        <taxon>Thermotogati</taxon>
        <taxon>Deinococcota</taxon>
        <taxon>Deinococci</taxon>
        <taxon>Deinococcales</taxon>
        <taxon>Deinococcaceae</taxon>
        <taxon>Deinococcus</taxon>
    </lineage>
</organism>
<proteinExistence type="predicted"/>
<comment type="caution">
    <text evidence="2">The sequence shown here is derived from an EMBL/GenBank/DDBJ whole genome shotgun (WGS) entry which is preliminary data.</text>
</comment>
<evidence type="ECO:0000256" key="1">
    <source>
        <dbReference type="SAM" id="MobiDB-lite"/>
    </source>
</evidence>
<sequence length="61" mass="6550">MPPLGMTNSDDLKYQNASSQDAAEGEREEDRQQPDAPQVSSQDPAEGSRSSAEDSAAPQRD</sequence>
<dbReference type="Proteomes" id="UP000632154">
    <property type="component" value="Unassembled WGS sequence"/>
</dbReference>
<reference evidence="3" key="1">
    <citation type="journal article" date="2019" name="Int. J. Syst. Evol. Microbiol.">
        <title>The Global Catalogue of Microorganisms (GCM) 10K type strain sequencing project: providing services to taxonomists for standard genome sequencing and annotation.</title>
        <authorList>
            <consortium name="The Broad Institute Genomics Platform"/>
            <consortium name="The Broad Institute Genome Sequencing Center for Infectious Disease"/>
            <person name="Wu L."/>
            <person name="Ma J."/>
        </authorList>
    </citation>
    <scope>NUCLEOTIDE SEQUENCE [LARGE SCALE GENOMIC DNA]</scope>
    <source>
        <strain evidence="3">CGMCC 1.18439</strain>
    </source>
</reference>